<keyword evidence="1" id="KW-1133">Transmembrane helix</keyword>
<dbReference type="Pfam" id="PF03350">
    <property type="entry name" value="UPF0114"/>
    <property type="match status" value="1"/>
</dbReference>
<evidence type="ECO:0000313" key="2">
    <source>
        <dbReference type="EMBL" id="MFL9838510.1"/>
    </source>
</evidence>
<name>A0ABW8YF27_9FLAO</name>
<dbReference type="Proteomes" id="UP001629059">
    <property type="component" value="Unassembled WGS sequence"/>
</dbReference>
<feature type="transmembrane region" description="Helical" evidence="1">
    <location>
        <begin position="61"/>
        <end position="80"/>
    </location>
</feature>
<protein>
    <submittedName>
        <fullName evidence="2">YqhA family protein</fullName>
    </submittedName>
</protein>
<evidence type="ECO:0000256" key="1">
    <source>
        <dbReference type="SAM" id="Phobius"/>
    </source>
</evidence>
<gene>
    <name evidence="2" type="ORF">ABS768_13430</name>
</gene>
<evidence type="ECO:0000313" key="3">
    <source>
        <dbReference type="Proteomes" id="UP001629059"/>
    </source>
</evidence>
<keyword evidence="1" id="KW-0472">Membrane</keyword>
<dbReference type="RefSeq" id="WP_408075469.1">
    <property type="nucleotide sequence ID" value="NZ_JBELQB010000010.1"/>
</dbReference>
<feature type="transmembrane region" description="Helical" evidence="1">
    <location>
        <begin position="140"/>
        <end position="158"/>
    </location>
</feature>
<dbReference type="InterPro" id="IPR005134">
    <property type="entry name" value="UPF0114"/>
</dbReference>
<sequence>MKILFTIMGNISRLVSGLVFLCGIVILCLAGKDFIEAIKLVFEETNNKSAMIAAGMLKTVDFVLISLVFFIFSLGIAILFTKESEEKKAMILTLPEWLQIKNLTQLKVILWETILTTFIVTYIADLALHKVLKHGSFTTSQLILPGAVFLLALSLYFLKKGEN</sequence>
<reference evidence="2 3" key="1">
    <citation type="submission" date="2024-06" db="EMBL/GenBank/DDBJ databases">
        <authorList>
            <person name="Kaempfer P."/>
            <person name="Viver T."/>
        </authorList>
    </citation>
    <scope>NUCLEOTIDE SEQUENCE [LARGE SCALE GENOMIC DNA]</scope>
    <source>
        <strain evidence="2 3">ST-75</strain>
    </source>
</reference>
<feature type="transmembrane region" description="Helical" evidence="1">
    <location>
        <begin position="108"/>
        <end position="128"/>
    </location>
</feature>
<proteinExistence type="predicted"/>
<dbReference type="EMBL" id="JBELQB010000010">
    <property type="protein sequence ID" value="MFL9838510.1"/>
    <property type="molecule type" value="Genomic_DNA"/>
</dbReference>
<accession>A0ABW8YF27</accession>
<comment type="caution">
    <text evidence="2">The sequence shown here is derived from an EMBL/GenBank/DDBJ whole genome shotgun (WGS) entry which is preliminary data.</text>
</comment>
<organism evidence="2 3">
    <name type="scientific">Flavobacterium rhizophilum</name>
    <dbReference type="NCBI Taxonomy" id="3163296"/>
    <lineage>
        <taxon>Bacteria</taxon>
        <taxon>Pseudomonadati</taxon>
        <taxon>Bacteroidota</taxon>
        <taxon>Flavobacteriia</taxon>
        <taxon>Flavobacteriales</taxon>
        <taxon>Flavobacteriaceae</taxon>
        <taxon>Flavobacterium</taxon>
    </lineage>
</organism>
<keyword evidence="3" id="KW-1185">Reference proteome</keyword>
<keyword evidence="1" id="KW-0812">Transmembrane</keyword>